<accession>A0A2H0A844</accession>
<dbReference type="NCBIfam" id="TIGR02025">
    <property type="entry name" value="BchH"/>
    <property type="match status" value="1"/>
</dbReference>
<dbReference type="EMBL" id="PCSH01000054">
    <property type="protein sequence ID" value="PIP41561.1"/>
    <property type="molecule type" value="Genomic_DNA"/>
</dbReference>
<evidence type="ECO:0000313" key="3">
    <source>
        <dbReference type="EMBL" id="PIP41561.1"/>
    </source>
</evidence>
<dbReference type="CDD" id="cd10150">
    <property type="entry name" value="CobN_like"/>
    <property type="match status" value="1"/>
</dbReference>
<comment type="caution">
    <text evidence="3">The sequence shown here is derived from an EMBL/GenBank/DDBJ whole genome shotgun (WGS) entry which is preliminary data.</text>
</comment>
<dbReference type="GO" id="GO:0016851">
    <property type="term" value="F:magnesium chelatase activity"/>
    <property type="evidence" value="ECO:0007669"/>
    <property type="project" value="InterPro"/>
</dbReference>
<dbReference type="Proteomes" id="UP000231067">
    <property type="component" value="Unassembled WGS sequence"/>
</dbReference>
<dbReference type="PANTHER" id="PTHR44119:SF7">
    <property type="entry name" value="MAGNESIUM CHELATASE SUBUNIT"/>
    <property type="match status" value="1"/>
</dbReference>
<evidence type="ECO:0000256" key="1">
    <source>
        <dbReference type="ARBA" id="ARBA00010851"/>
    </source>
</evidence>
<evidence type="ECO:0000259" key="2">
    <source>
        <dbReference type="Pfam" id="PF02514"/>
    </source>
</evidence>
<dbReference type="PANTHER" id="PTHR44119">
    <property type="entry name" value="MAGNESIUM-CHELATASE SUBUNIT CHLH, CHLOROPLASTIC"/>
    <property type="match status" value="1"/>
</dbReference>
<proteinExistence type="inferred from homology"/>
<feature type="domain" description="CobN/magnesium chelatase" evidence="2">
    <location>
        <begin position="107"/>
        <end position="1270"/>
    </location>
</feature>
<name>A0A2H0A844_9BACT</name>
<sequence length="1326" mass="149614">MRIVSIMWQSYLNMLVRASRNVGDLVELKAYSSKRLEEEPERLESVLEEAARADIILLYRSTEGFWETVEGRLRELGKKVPIVCLGHDPSYWMLSTVKPEIVAKAYSYLVINGEENFTNMLRYIVREVAGLDVKVEEPKPVPWEGLYHPDAPKIFSNVEEYLEWYNLEVSGVFNPKFEIRNSKFEIPMVGILFSRHYWVNDNLEVEDALIRELEALGLGVISAFSYSVKDEERGCKGSGEVVCEYFLNDDKTPRIDAFIKLQNFFLSNTTGKDFDNKEVASGGVQILKRLNVPVFSPVTSYYRTIEEWKNDKEGLGSGIGWSIAMPEFEGVIEPFIIGGASNVEGDLQRRMPIEERCRKVARRIANWIKLRQKPVAERKVGFILHNNPCASVEATVGGGAHLDTIESVSRIMHRMKETGYNVDPPADGKEMIETIMSRKAISEFRWTTTDEIVKKGGVLKQVTKEEYSEWFDTLSPAVKERMNNAWGKPPGEELNGVPAAMVYDGKILVTGVQYGNAVVCVQPKRGCAGARCDGQVCKILHDPDIPPPHQYMATYRYLERDFPVDVLVHVGTHGNLEFLPGKGTALSGDCYPDIAIGDIPHLYIYNADNPAEGTIAKRRSYATLIDHMQTVMTQGGLYEELEELGRFLGEYEQLKDLDPGRAHALQHLIMEAIRKTNLDKEIKICHRGTEDTEKRIKLSDISDEEVHSLPFDEIAHGAHGALSRTRNTQIQDGMHIFGQLPEGEKRVDFINSILCYDAGEDVSLRKIVAAMIGMNLADMLADGGKVCPHHKQSYGELLEEVGELSKGFIRYFLTGDGIPVEELARDIVGDRLKNPEYAHHLEQVKERLADLNRRIDESQEIQALLHGFDGGYIPPGPSGLITRGRDDILPTGRNFYSLDPHRIPTKAAWRVGQKLAEAVIEKHKQEEGKMPENVAIYWQCTDIMWADGEGMAQIFYLLGVKPVWQPNGRVKGFEVIPLAELGRPRIDVTIRVSGITRDNFPNCIELVDETIQAVVSLPEPIEMNFVRKHSLAQIAEAGESEENKGAWRNATLRVFASKPGTYQAGTQLAVYASAWKDEADLSDVFVFWNGYAYGKGIFGEEKHKQLTENLKTVDITYNKVVSDEYDLFGCCCYFGTHGGMTAAARHISGKPVKTYYGDTREPEHVEVRDMADEVRRVVRTKLLNPKWIEGMKRHGYKGAGDISKRIGRVYGWEATTQEVDDWIFDDITSTFILDEENRKFFEKNNPWALEEIGRRLLEAHQRGLWNADPEILEGLKNAYLECEGWIEEKMGDVTGDFQGGSIDILTADDVADWGAKMQEIKEKLGG</sequence>
<protein>
    <submittedName>
        <fullName evidence="3">Cobalt chelatase</fullName>
    </submittedName>
</protein>
<dbReference type="InterPro" id="IPR003672">
    <property type="entry name" value="CobN/Mg_chltase"/>
</dbReference>
<dbReference type="GO" id="GO:0015995">
    <property type="term" value="P:chlorophyll biosynthetic process"/>
    <property type="evidence" value="ECO:0007669"/>
    <property type="project" value="InterPro"/>
</dbReference>
<dbReference type="InterPro" id="IPR011771">
    <property type="entry name" value="BchH"/>
</dbReference>
<dbReference type="NCBIfam" id="NF004646">
    <property type="entry name" value="PRK05989.2-4"/>
    <property type="match status" value="1"/>
</dbReference>
<evidence type="ECO:0000313" key="4">
    <source>
        <dbReference type="Proteomes" id="UP000231067"/>
    </source>
</evidence>
<reference evidence="3 4" key="1">
    <citation type="submission" date="2017-09" db="EMBL/GenBank/DDBJ databases">
        <title>Depth-based differentiation of microbial function through sediment-hosted aquifers and enrichment of novel symbionts in the deep terrestrial subsurface.</title>
        <authorList>
            <person name="Probst A.J."/>
            <person name="Ladd B."/>
            <person name="Jarett J.K."/>
            <person name="Geller-Mcgrath D.E."/>
            <person name="Sieber C.M."/>
            <person name="Emerson J.B."/>
            <person name="Anantharaman K."/>
            <person name="Thomas B.C."/>
            <person name="Malmstrom R."/>
            <person name="Stieglmeier M."/>
            <person name="Klingl A."/>
            <person name="Woyke T."/>
            <person name="Ryan C.M."/>
            <person name="Banfield J.F."/>
        </authorList>
    </citation>
    <scope>NUCLEOTIDE SEQUENCE [LARGE SCALE GENOMIC DNA]</scope>
    <source>
        <strain evidence="3">CG23_combo_of_CG06-09_8_20_14_all_40_23</strain>
    </source>
</reference>
<comment type="similarity">
    <text evidence="1">Belongs to the Mg-chelatase subunit H family.</text>
</comment>
<gene>
    <name evidence="3" type="ORF">COX18_02955</name>
</gene>
<organism evidence="3 4">
    <name type="scientific">Candidatus Desantisbacteria bacterium CG23_combo_of_CG06-09_8_20_14_all_40_23</name>
    <dbReference type="NCBI Taxonomy" id="1974550"/>
    <lineage>
        <taxon>Bacteria</taxon>
        <taxon>Candidatus Desantisiibacteriota</taxon>
    </lineage>
</organism>
<dbReference type="Pfam" id="PF02514">
    <property type="entry name" value="CobN-Mg_chel"/>
    <property type="match status" value="1"/>
</dbReference>